<dbReference type="EMBL" id="BKCJ010580392">
    <property type="protein sequence ID" value="GFB22867.1"/>
    <property type="molecule type" value="Genomic_DNA"/>
</dbReference>
<reference evidence="1" key="1">
    <citation type="journal article" date="2019" name="Sci. Rep.">
        <title>Draft genome of Tanacetum cinerariifolium, the natural source of mosquito coil.</title>
        <authorList>
            <person name="Yamashiro T."/>
            <person name="Shiraishi A."/>
            <person name="Satake H."/>
            <person name="Nakayama K."/>
        </authorList>
    </citation>
    <scope>NUCLEOTIDE SEQUENCE</scope>
</reference>
<dbReference type="AlphaFoldDB" id="A0A699L6U1"/>
<keyword evidence="1" id="KW-0548">Nucleotidyltransferase</keyword>
<comment type="caution">
    <text evidence="1">The sequence shown here is derived from an EMBL/GenBank/DDBJ whole genome shotgun (WGS) entry which is preliminary data.</text>
</comment>
<accession>A0A699L6U1</accession>
<dbReference type="PANTHER" id="PTHR33116">
    <property type="entry name" value="REVERSE TRANSCRIPTASE ZINC-BINDING DOMAIN-CONTAINING PROTEIN-RELATED-RELATED"/>
    <property type="match status" value="1"/>
</dbReference>
<proteinExistence type="predicted"/>
<dbReference type="GO" id="GO:0003964">
    <property type="term" value="F:RNA-directed DNA polymerase activity"/>
    <property type="evidence" value="ECO:0007669"/>
    <property type="project" value="UniProtKB-KW"/>
</dbReference>
<evidence type="ECO:0000313" key="1">
    <source>
        <dbReference type="EMBL" id="GFB22867.1"/>
    </source>
</evidence>
<gene>
    <name evidence="1" type="ORF">Tci_694838</name>
</gene>
<name>A0A699L6U1_TANCI</name>
<dbReference type="PANTHER" id="PTHR33116:SF76">
    <property type="entry name" value="DUF4283 DOMAIN-CONTAINING PROTEIN"/>
    <property type="match status" value="1"/>
</dbReference>
<protein>
    <submittedName>
        <fullName evidence="1">Reverse transcriptase domain, reverse transcriptase zinc-binding domain protein</fullName>
    </submittedName>
</protein>
<organism evidence="1">
    <name type="scientific">Tanacetum cinerariifolium</name>
    <name type="common">Dalmatian daisy</name>
    <name type="synonym">Chrysanthemum cinerariifolium</name>
    <dbReference type="NCBI Taxonomy" id="118510"/>
    <lineage>
        <taxon>Eukaryota</taxon>
        <taxon>Viridiplantae</taxon>
        <taxon>Streptophyta</taxon>
        <taxon>Embryophyta</taxon>
        <taxon>Tracheophyta</taxon>
        <taxon>Spermatophyta</taxon>
        <taxon>Magnoliopsida</taxon>
        <taxon>eudicotyledons</taxon>
        <taxon>Gunneridae</taxon>
        <taxon>Pentapetalae</taxon>
        <taxon>asterids</taxon>
        <taxon>campanulids</taxon>
        <taxon>Asterales</taxon>
        <taxon>Asteraceae</taxon>
        <taxon>Asteroideae</taxon>
        <taxon>Anthemideae</taxon>
        <taxon>Anthemidinae</taxon>
        <taxon>Tanacetum</taxon>
    </lineage>
</organism>
<keyword evidence="1" id="KW-0695">RNA-directed DNA polymerase</keyword>
<keyword evidence="1" id="KW-0808">Transferase</keyword>
<sequence>MFSNRDIARSGFSLEDSVPSLLDDIDDFILLRDMDGVLRPFSVACAWDTIRTRADIHKLKTQDRLRQWDVGPSIDLNLIRCPLCDLVHDSHDRLFFKCAFSSLVWSKFRVLCGMDSIPPRLIDVSTFINLISKGKTAVSILSRLMLAATSYYIWLERNGRLFKKKTSSPDQIVDVIIFMVRLKLVTFKFKKMTTWSRLLLDQWKIPSSCIVHDGSFRLTWIVSAPVVLLLVWLLMSDEDGGLTVSCFRTVRVSAGWEATDTDETVGFGNVFDADDSLITRTDAGHQDILDKGDSEERSQRITWKVVIVNIHIKNLKKEDSDMLQAACQWLIVE</sequence>